<evidence type="ECO:0000256" key="2">
    <source>
        <dbReference type="SAM" id="SignalP"/>
    </source>
</evidence>
<evidence type="ECO:0000313" key="4">
    <source>
        <dbReference type="Proteomes" id="UP000603865"/>
    </source>
</evidence>
<accession>A0A918FH52</accession>
<dbReference type="Pfam" id="PF07907">
    <property type="entry name" value="YibE_F"/>
    <property type="match status" value="1"/>
</dbReference>
<protein>
    <recommendedName>
        <fullName evidence="5">YibE/F family protein</fullName>
    </recommendedName>
</protein>
<evidence type="ECO:0008006" key="5">
    <source>
        <dbReference type="Google" id="ProtNLM"/>
    </source>
</evidence>
<evidence type="ECO:0000256" key="1">
    <source>
        <dbReference type="SAM" id="Phobius"/>
    </source>
</evidence>
<dbReference type="EMBL" id="BMQL01000079">
    <property type="protein sequence ID" value="GGR37444.1"/>
    <property type="molecule type" value="Genomic_DNA"/>
</dbReference>
<keyword evidence="1" id="KW-0812">Transmembrane</keyword>
<dbReference type="Proteomes" id="UP000603865">
    <property type="component" value="Unassembled WGS sequence"/>
</dbReference>
<dbReference type="RefSeq" id="WP_189093600.1">
    <property type="nucleotide sequence ID" value="NZ_BMQL01000079.1"/>
</dbReference>
<feature type="transmembrane region" description="Helical" evidence="1">
    <location>
        <begin position="171"/>
        <end position="193"/>
    </location>
</feature>
<dbReference type="PANTHER" id="PTHR41771:SF1">
    <property type="entry name" value="MEMBRANE PROTEIN"/>
    <property type="match status" value="1"/>
</dbReference>
<keyword evidence="1" id="KW-0472">Membrane</keyword>
<organism evidence="3 4">
    <name type="scientific">Deinococcus ruber</name>
    <dbReference type="NCBI Taxonomy" id="1848197"/>
    <lineage>
        <taxon>Bacteria</taxon>
        <taxon>Thermotogati</taxon>
        <taxon>Deinococcota</taxon>
        <taxon>Deinococci</taxon>
        <taxon>Deinococcales</taxon>
        <taxon>Deinococcaceae</taxon>
        <taxon>Deinococcus</taxon>
    </lineage>
</organism>
<comment type="caution">
    <text evidence="3">The sequence shown here is derived from an EMBL/GenBank/DDBJ whole genome shotgun (WGS) entry which is preliminary data.</text>
</comment>
<dbReference type="AlphaFoldDB" id="A0A918FH52"/>
<dbReference type="InterPro" id="IPR012507">
    <property type="entry name" value="YibE_F"/>
</dbReference>
<dbReference type="PANTHER" id="PTHR41771">
    <property type="entry name" value="MEMBRANE PROTEIN-RELATED"/>
    <property type="match status" value="1"/>
</dbReference>
<feature type="chain" id="PRO_5037250489" description="YibE/F family protein" evidence="2">
    <location>
        <begin position="19"/>
        <end position="347"/>
    </location>
</feature>
<reference evidence="3" key="2">
    <citation type="submission" date="2020-09" db="EMBL/GenBank/DDBJ databases">
        <authorList>
            <person name="Sun Q."/>
            <person name="Ohkuma M."/>
        </authorList>
    </citation>
    <scope>NUCLEOTIDE SEQUENCE</scope>
    <source>
        <strain evidence="3">JCM 31311</strain>
    </source>
</reference>
<feature type="transmembrane region" description="Helical" evidence="1">
    <location>
        <begin position="88"/>
        <end position="108"/>
    </location>
</feature>
<feature type="transmembrane region" description="Helical" evidence="1">
    <location>
        <begin position="115"/>
        <end position="134"/>
    </location>
</feature>
<name>A0A918FH52_9DEIO</name>
<sequence>MRRLTLLLVLLFFGWGHTQPSPPSIGTYHRATFGIMKAPASGDQEALVTLENGDVVDALVAEGSPTYHTGQSVIVWQSGDNYVVQDALRAPTLLWLIALLVGAAALLGRWKGLRAVIGAALSLAVLIWLIIPRLAQGGNALPVALTGTVGILCVTIYFVHGVGRKTSAALLGTAVTTVFGGFLSVWMAHIMGFTGTISEGGYVASTLFHLNPLHVYLLSIVIGTVGALNDVTVTQAAVVQALAYENASHGIHELYRRAMAVGFDHIGSLVNVLVLLYAASSLPLLLLLNRDPTPLWVKISGEGFASEVTSILISTLCLLLAVPLTTLIAAQFFRGGRHAPSSHSHVH</sequence>
<evidence type="ECO:0000313" key="3">
    <source>
        <dbReference type="EMBL" id="GGR37444.1"/>
    </source>
</evidence>
<reference evidence="3" key="1">
    <citation type="journal article" date="2014" name="Int. J. Syst. Evol. Microbiol.">
        <title>Complete genome sequence of Corynebacterium casei LMG S-19264T (=DSM 44701T), isolated from a smear-ripened cheese.</title>
        <authorList>
            <consortium name="US DOE Joint Genome Institute (JGI-PGF)"/>
            <person name="Walter F."/>
            <person name="Albersmeier A."/>
            <person name="Kalinowski J."/>
            <person name="Ruckert C."/>
        </authorList>
    </citation>
    <scope>NUCLEOTIDE SEQUENCE</scope>
    <source>
        <strain evidence="3">JCM 31311</strain>
    </source>
</reference>
<feature type="transmembrane region" description="Helical" evidence="1">
    <location>
        <begin position="140"/>
        <end position="159"/>
    </location>
</feature>
<feature type="signal peptide" evidence="2">
    <location>
        <begin position="1"/>
        <end position="18"/>
    </location>
</feature>
<gene>
    <name evidence="3" type="ORF">GCM10008957_53590</name>
</gene>
<feature type="transmembrane region" description="Helical" evidence="1">
    <location>
        <begin position="265"/>
        <end position="288"/>
    </location>
</feature>
<feature type="transmembrane region" description="Helical" evidence="1">
    <location>
        <begin position="308"/>
        <end position="333"/>
    </location>
</feature>
<feature type="transmembrane region" description="Helical" evidence="1">
    <location>
        <begin position="213"/>
        <end position="244"/>
    </location>
</feature>
<proteinExistence type="predicted"/>
<keyword evidence="4" id="KW-1185">Reference proteome</keyword>
<keyword evidence="2" id="KW-0732">Signal</keyword>
<keyword evidence="1" id="KW-1133">Transmembrane helix</keyword>